<dbReference type="Pfam" id="PF25600">
    <property type="entry name" value="TRIM_CC"/>
    <property type="match status" value="1"/>
</dbReference>
<sequence length="208" mass="24580">MKEPHFNSWTLLPSSGHFECGPKLIHTRAIENVYFFFRRQKNMSENEFCARTKTVKKELKIRRRNIKDNMTNKRKKMEEFGKAMNQHKLFALETVKESDNIFTEMINIIKERQGAVRAMVTTRMTQEVAQAKKHIQMLNTEIHQMQEVDDQLEPLLQTEDYNYFFQEYDILCLHLGANGNKTCRQPNKTTLAARSFICELLIIMKLLS</sequence>
<proteinExistence type="predicted"/>
<evidence type="ECO:0000259" key="1">
    <source>
        <dbReference type="Pfam" id="PF25600"/>
    </source>
</evidence>
<reference evidence="2 3" key="1">
    <citation type="journal article" date="2019" name="Mol. Ecol. Resour.">
        <title>Chromosome-level genome assembly of Triplophysa tibetana, a fish adapted to the harsh high-altitude environment of the Tibetan Plateau.</title>
        <authorList>
            <person name="Yang X."/>
            <person name="Liu H."/>
            <person name="Ma Z."/>
            <person name="Zou Y."/>
            <person name="Zou M."/>
            <person name="Mao Y."/>
            <person name="Li X."/>
            <person name="Wang H."/>
            <person name="Chen T."/>
            <person name="Wang W."/>
            <person name="Yang R."/>
        </authorList>
    </citation>
    <scope>NUCLEOTIDE SEQUENCE [LARGE SCALE GENOMIC DNA]</scope>
    <source>
        <strain evidence="2">TTIB1903HZAU</strain>
        <tissue evidence="2">Muscle</tissue>
    </source>
</reference>
<evidence type="ECO:0000313" key="2">
    <source>
        <dbReference type="EMBL" id="KAA0718328.1"/>
    </source>
</evidence>
<gene>
    <name evidence="2" type="ORF">E1301_Tti017271</name>
</gene>
<comment type="caution">
    <text evidence="2">The sequence shown here is derived from an EMBL/GenBank/DDBJ whole genome shotgun (WGS) entry which is preliminary data.</text>
</comment>
<feature type="domain" description="TRIM8/14/16/25/29/45/65 coiled-coil region" evidence="1">
    <location>
        <begin position="71"/>
        <end position="172"/>
    </location>
</feature>
<dbReference type="EMBL" id="SOYY01000008">
    <property type="protein sequence ID" value="KAA0718328.1"/>
    <property type="molecule type" value="Genomic_DNA"/>
</dbReference>
<keyword evidence="3" id="KW-1185">Reference proteome</keyword>
<protein>
    <recommendedName>
        <fullName evidence="1">TRIM8/14/16/25/29/45/65 coiled-coil region domain-containing protein</fullName>
    </recommendedName>
</protein>
<dbReference type="AlphaFoldDB" id="A0A5A9P8N5"/>
<dbReference type="Proteomes" id="UP000324632">
    <property type="component" value="Chromosome 8"/>
</dbReference>
<dbReference type="InterPro" id="IPR058030">
    <property type="entry name" value="TRIM8/14/16/25/29/45/65_CC"/>
</dbReference>
<accession>A0A5A9P8N5</accession>
<name>A0A5A9P8N5_9TELE</name>
<evidence type="ECO:0000313" key="3">
    <source>
        <dbReference type="Proteomes" id="UP000324632"/>
    </source>
</evidence>
<organism evidence="2 3">
    <name type="scientific">Triplophysa tibetana</name>
    <dbReference type="NCBI Taxonomy" id="1572043"/>
    <lineage>
        <taxon>Eukaryota</taxon>
        <taxon>Metazoa</taxon>
        <taxon>Chordata</taxon>
        <taxon>Craniata</taxon>
        <taxon>Vertebrata</taxon>
        <taxon>Euteleostomi</taxon>
        <taxon>Actinopterygii</taxon>
        <taxon>Neopterygii</taxon>
        <taxon>Teleostei</taxon>
        <taxon>Ostariophysi</taxon>
        <taxon>Cypriniformes</taxon>
        <taxon>Nemacheilidae</taxon>
        <taxon>Triplophysa</taxon>
    </lineage>
</organism>